<proteinExistence type="predicted"/>
<reference evidence="1 2" key="1">
    <citation type="journal article" date="2013" name="Genome Biol.">
        <title>The genome sequence of the most widely cultivated cacao type and its use to identify candidate genes regulating pod color.</title>
        <authorList>
            <person name="Motamayor J.C."/>
            <person name="Mockaitis K."/>
            <person name="Schmutz J."/>
            <person name="Haiminen N."/>
            <person name="Iii D.L."/>
            <person name="Cornejo O."/>
            <person name="Findley S.D."/>
            <person name="Zheng P."/>
            <person name="Utro F."/>
            <person name="Royaert S."/>
            <person name="Saski C."/>
            <person name="Jenkins J."/>
            <person name="Podicheti R."/>
            <person name="Zhao M."/>
            <person name="Scheffler B.E."/>
            <person name="Stack J.C."/>
            <person name="Feltus F.A."/>
            <person name="Mustiga G.M."/>
            <person name="Amores F."/>
            <person name="Phillips W."/>
            <person name="Marelli J.P."/>
            <person name="May G.D."/>
            <person name="Shapiro H."/>
            <person name="Ma J."/>
            <person name="Bustamante C.D."/>
            <person name="Schnell R.J."/>
            <person name="Main D."/>
            <person name="Gilbert D."/>
            <person name="Parida L."/>
            <person name="Kuhn D.N."/>
        </authorList>
    </citation>
    <scope>NUCLEOTIDE SEQUENCE [LARGE SCALE GENOMIC DNA]</scope>
    <source>
        <strain evidence="2">cv. Matina 1-6</strain>
    </source>
</reference>
<keyword evidence="2" id="KW-1185">Reference proteome</keyword>
<dbReference type="EMBL" id="CM001884">
    <property type="protein sequence ID" value="EOY26923.1"/>
    <property type="molecule type" value="Genomic_DNA"/>
</dbReference>
<evidence type="ECO:0000313" key="2">
    <source>
        <dbReference type="Proteomes" id="UP000026915"/>
    </source>
</evidence>
<dbReference type="HOGENOM" id="CLU_105634_0_0_1"/>
<dbReference type="Gramene" id="EOY26923">
    <property type="protein sequence ID" value="EOY26923"/>
    <property type="gene ID" value="TCM_028882"/>
</dbReference>
<organism evidence="1 2">
    <name type="scientific">Theobroma cacao</name>
    <name type="common">Cacao</name>
    <name type="synonym">Cocoa</name>
    <dbReference type="NCBI Taxonomy" id="3641"/>
    <lineage>
        <taxon>Eukaryota</taxon>
        <taxon>Viridiplantae</taxon>
        <taxon>Streptophyta</taxon>
        <taxon>Embryophyta</taxon>
        <taxon>Tracheophyta</taxon>
        <taxon>Spermatophyta</taxon>
        <taxon>Magnoliopsida</taxon>
        <taxon>eudicotyledons</taxon>
        <taxon>Gunneridae</taxon>
        <taxon>Pentapetalae</taxon>
        <taxon>rosids</taxon>
        <taxon>malvids</taxon>
        <taxon>Malvales</taxon>
        <taxon>Malvaceae</taxon>
        <taxon>Byttnerioideae</taxon>
        <taxon>Theobroma</taxon>
    </lineage>
</organism>
<sequence length="160" mass="17653">MRKNKKNMLELKALIQSLTLIMQTFEDHIIGRILNGLKLQHDEPSVHIKHDVVDAAENNVTRVNDVLDDAVAGDLTLQSVDVEGNHVLEANTVVEATTGEDGNLALVEAEGDHVLQNTPEGNVSRVSSLELSDVHHRDALISNPTEWVRVNMTSKYMASQ</sequence>
<dbReference type="InParanoid" id="A0A061GBY5"/>
<dbReference type="AlphaFoldDB" id="A0A061GBY5"/>
<protein>
    <submittedName>
        <fullName evidence="1">Uncharacterized protein</fullName>
    </submittedName>
</protein>
<name>A0A061GBY5_THECC</name>
<dbReference type="Proteomes" id="UP000026915">
    <property type="component" value="Chromosome 6"/>
</dbReference>
<evidence type="ECO:0000313" key="1">
    <source>
        <dbReference type="EMBL" id="EOY26923.1"/>
    </source>
</evidence>
<gene>
    <name evidence="1" type="ORF">TCM_028882</name>
</gene>
<accession>A0A061GBY5</accession>